<keyword evidence="2 8" id="KW-0479">Metal-binding</keyword>
<dbReference type="GO" id="GO:0046872">
    <property type="term" value="F:metal ion binding"/>
    <property type="evidence" value="ECO:0007669"/>
    <property type="project" value="UniProtKB-KW"/>
</dbReference>
<keyword evidence="14" id="KW-1185">Reference proteome</keyword>
<protein>
    <recommendedName>
        <fullName evidence="7">Cysteine-rich protein 1</fullName>
    </recommendedName>
</protein>
<dbReference type="PROSITE" id="PS00478">
    <property type="entry name" value="LIM_DOMAIN_1"/>
    <property type="match status" value="1"/>
</dbReference>
<dbReference type="PROSITE" id="PS50200">
    <property type="entry name" value="RA"/>
    <property type="match status" value="1"/>
</dbReference>
<evidence type="ECO:0000256" key="8">
    <source>
        <dbReference type="PROSITE-ProRule" id="PRU00125"/>
    </source>
</evidence>
<evidence type="ECO:0000259" key="10">
    <source>
        <dbReference type="PROSITE" id="PS50023"/>
    </source>
</evidence>
<dbReference type="PANTHER" id="PTHR22738">
    <property type="entry name" value="RASSF"/>
    <property type="match status" value="1"/>
</dbReference>
<dbReference type="Gene3D" id="2.10.110.10">
    <property type="entry name" value="Cysteine Rich Protein"/>
    <property type="match status" value="1"/>
</dbReference>
<evidence type="ECO:0000256" key="4">
    <source>
        <dbReference type="ARBA" id="ARBA00022990"/>
    </source>
</evidence>
<evidence type="ECO:0000313" key="14">
    <source>
        <dbReference type="Proteomes" id="UP001174909"/>
    </source>
</evidence>
<name>A0AA35R2V5_GEOBA</name>
<dbReference type="InterPro" id="IPR011524">
    <property type="entry name" value="SARAH_dom"/>
</dbReference>
<feature type="compositionally biased region" description="Low complexity" evidence="9">
    <location>
        <begin position="228"/>
        <end position="244"/>
    </location>
</feature>
<dbReference type="SUPFAM" id="SSF57716">
    <property type="entry name" value="Glucocorticoid receptor-like (DNA-binding domain)"/>
    <property type="match status" value="2"/>
</dbReference>
<reference evidence="13" key="1">
    <citation type="submission" date="2023-03" db="EMBL/GenBank/DDBJ databases">
        <authorList>
            <person name="Steffen K."/>
            <person name="Cardenas P."/>
        </authorList>
    </citation>
    <scope>NUCLEOTIDE SEQUENCE</scope>
</reference>
<dbReference type="CDD" id="cd01784">
    <property type="entry name" value="RA_RASSF2_like"/>
    <property type="match status" value="1"/>
</dbReference>
<evidence type="ECO:0000259" key="11">
    <source>
        <dbReference type="PROSITE" id="PS50200"/>
    </source>
</evidence>
<evidence type="ECO:0000256" key="5">
    <source>
        <dbReference type="ARBA" id="ARBA00023038"/>
    </source>
</evidence>
<dbReference type="GO" id="GO:0007165">
    <property type="term" value="P:signal transduction"/>
    <property type="evidence" value="ECO:0007669"/>
    <property type="project" value="InterPro"/>
</dbReference>
<accession>A0AA35R2V5</accession>
<keyword evidence="1" id="KW-0488">Methylation</keyword>
<dbReference type="PANTHER" id="PTHR22738:SF15">
    <property type="entry name" value="LD40758P"/>
    <property type="match status" value="1"/>
</dbReference>
<dbReference type="SMART" id="SM00314">
    <property type="entry name" value="RA"/>
    <property type="match status" value="1"/>
</dbReference>
<gene>
    <name evidence="13" type="ORF">GBAR_LOCUS3146</name>
</gene>
<dbReference type="Pfam" id="PF00788">
    <property type="entry name" value="RA"/>
    <property type="match status" value="1"/>
</dbReference>
<keyword evidence="4" id="KW-0007">Acetylation</keyword>
<evidence type="ECO:0000313" key="13">
    <source>
        <dbReference type="EMBL" id="CAI8001250.1"/>
    </source>
</evidence>
<feature type="region of interest" description="Disordered" evidence="9">
    <location>
        <begin position="228"/>
        <end position="254"/>
    </location>
</feature>
<dbReference type="InterPro" id="IPR033614">
    <property type="entry name" value="RASSF1-6"/>
</dbReference>
<sequence length="462" mass="52564">MSRCPRCDKPVYFAERRSSLGKEWHPTCLRCGSCDRLLSPGGHCEHLGNPYCNNCYQQNFGPDGFRPGCVEPRKFKMNNAAQSASEKQEIPARIREYNLYKEAPLDQLKFREVNNRILFEGVLKIYWGIKNALILAPGAAYAKQRHNRQSIYDFVGVDDGAYLMMLEEASKAQMRRELQDGEKKRLREITENSVLMSSAGAADIGPTSLSQDSYYDYLPAPRLEASLSYDPSSSSSSYSSPSHSATAEDIDGSGMSRSLDRRFLRERERSASVIVRKRSASFRKISRQKRKEEISDDSKIVKRLFTPPEGSPTNLRLSSTIRTNDVVQMLLSKFKAENDPLLYGLYVVYDSGAQDQISEKQCPLMVRLRLGPSEDIAKLYIMEKSDARAAQISAEVAEWIKFSLTELELFCKKYEEEEKKEVEKVIQRYLPLKDLVWEQLHALEAQHGTPNGTKPVYVETDV</sequence>
<evidence type="ECO:0000256" key="6">
    <source>
        <dbReference type="ARBA" id="ARBA00055254"/>
    </source>
</evidence>
<evidence type="ECO:0000256" key="7">
    <source>
        <dbReference type="ARBA" id="ARBA00072537"/>
    </source>
</evidence>
<evidence type="ECO:0000259" key="12">
    <source>
        <dbReference type="PROSITE" id="PS50951"/>
    </source>
</evidence>
<dbReference type="Proteomes" id="UP001174909">
    <property type="component" value="Unassembled WGS sequence"/>
</dbReference>
<dbReference type="PROSITE" id="PS50951">
    <property type="entry name" value="SARAH"/>
    <property type="match status" value="1"/>
</dbReference>
<keyword evidence="5 8" id="KW-0440">LIM domain</keyword>
<feature type="domain" description="SARAH" evidence="12">
    <location>
        <begin position="396"/>
        <end position="443"/>
    </location>
</feature>
<dbReference type="FunFam" id="2.10.110.10:FF:000054">
    <property type="entry name" value="Cysteine-rich protein 1"/>
    <property type="match status" value="1"/>
</dbReference>
<proteinExistence type="predicted"/>
<keyword evidence="3 8" id="KW-0862">Zinc</keyword>
<evidence type="ECO:0000256" key="1">
    <source>
        <dbReference type="ARBA" id="ARBA00022481"/>
    </source>
</evidence>
<evidence type="ECO:0000256" key="9">
    <source>
        <dbReference type="SAM" id="MobiDB-lite"/>
    </source>
</evidence>
<feature type="domain" description="LIM zinc-binding" evidence="10">
    <location>
        <begin position="2"/>
        <end position="62"/>
    </location>
</feature>
<evidence type="ECO:0000256" key="3">
    <source>
        <dbReference type="ARBA" id="ARBA00022833"/>
    </source>
</evidence>
<organism evidence="13 14">
    <name type="scientific">Geodia barretti</name>
    <name type="common">Barrett's horny sponge</name>
    <dbReference type="NCBI Taxonomy" id="519541"/>
    <lineage>
        <taxon>Eukaryota</taxon>
        <taxon>Metazoa</taxon>
        <taxon>Porifera</taxon>
        <taxon>Demospongiae</taxon>
        <taxon>Heteroscleromorpha</taxon>
        <taxon>Tetractinellida</taxon>
        <taxon>Astrophorina</taxon>
        <taxon>Geodiidae</taxon>
        <taxon>Geodia</taxon>
    </lineage>
</organism>
<dbReference type="AlphaFoldDB" id="A0AA35R2V5"/>
<dbReference type="Gene3D" id="3.10.20.90">
    <property type="entry name" value="Phosphatidylinositol 3-kinase Catalytic Subunit, Chain A, domain 1"/>
    <property type="match status" value="1"/>
</dbReference>
<feature type="domain" description="Ras-associating" evidence="11">
    <location>
        <begin position="298"/>
        <end position="386"/>
    </location>
</feature>
<dbReference type="InterPro" id="IPR000159">
    <property type="entry name" value="RA_dom"/>
</dbReference>
<comment type="caution">
    <text evidence="13">The sequence shown here is derived from an EMBL/GenBank/DDBJ whole genome shotgun (WGS) entry which is preliminary data.</text>
</comment>
<dbReference type="Pfam" id="PF00412">
    <property type="entry name" value="LIM"/>
    <property type="match status" value="1"/>
</dbReference>
<dbReference type="CDD" id="cd09401">
    <property type="entry name" value="LIM_TLP_like"/>
    <property type="match status" value="1"/>
</dbReference>
<dbReference type="PROSITE" id="PS50023">
    <property type="entry name" value="LIM_DOMAIN_2"/>
    <property type="match status" value="1"/>
</dbReference>
<dbReference type="InterPro" id="IPR001781">
    <property type="entry name" value="Znf_LIM"/>
</dbReference>
<dbReference type="SMART" id="SM00132">
    <property type="entry name" value="LIM"/>
    <property type="match status" value="1"/>
</dbReference>
<dbReference type="Pfam" id="PF16517">
    <property type="entry name" value="Nore1-SARAH"/>
    <property type="match status" value="1"/>
</dbReference>
<dbReference type="EMBL" id="CASHTH010000429">
    <property type="protein sequence ID" value="CAI8001250.1"/>
    <property type="molecule type" value="Genomic_DNA"/>
</dbReference>
<evidence type="ECO:0000256" key="2">
    <source>
        <dbReference type="ARBA" id="ARBA00022723"/>
    </source>
</evidence>
<comment type="function">
    <text evidence="6">Seems to have a role in zinc absorption and may function as an intracellular zinc transport protein.</text>
</comment>